<dbReference type="GO" id="GO:0042981">
    <property type="term" value="P:regulation of apoptotic process"/>
    <property type="evidence" value="ECO:0007669"/>
    <property type="project" value="InterPro"/>
</dbReference>
<organism evidence="2 3">
    <name type="scientific">Paralvinella palmiformis</name>
    <dbReference type="NCBI Taxonomy" id="53620"/>
    <lineage>
        <taxon>Eukaryota</taxon>
        <taxon>Metazoa</taxon>
        <taxon>Spiralia</taxon>
        <taxon>Lophotrochozoa</taxon>
        <taxon>Annelida</taxon>
        <taxon>Polychaeta</taxon>
        <taxon>Sedentaria</taxon>
        <taxon>Canalipalpata</taxon>
        <taxon>Terebellida</taxon>
        <taxon>Terebelliformia</taxon>
        <taxon>Alvinellidae</taxon>
        <taxon>Paralvinella</taxon>
    </lineage>
</organism>
<dbReference type="Gene3D" id="1.10.533.10">
    <property type="entry name" value="Death Domain, Fas"/>
    <property type="match status" value="1"/>
</dbReference>
<dbReference type="PANTHER" id="PTHR16155">
    <property type="entry name" value="DED DOMAIN-CONTAINING PROTEIN"/>
    <property type="match status" value="1"/>
</dbReference>
<proteinExistence type="predicted"/>
<gene>
    <name evidence="2" type="ORF">LSH36_245g03075</name>
</gene>
<dbReference type="InterPro" id="IPR011029">
    <property type="entry name" value="DEATH-like_dom_sf"/>
</dbReference>
<dbReference type="InterPro" id="IPR011990">
    <property type="entry name" value="TPR-like_helical_dom_sf"/>
</dbReference>
<dbReference type="CDD" id="cd01671">
    <property type="entry name" value="CARD"/>
    <property type="match status" value="1"/>
</dbReference>
<dbReference type="GO" id="GO:0005737">
    <property type="term" value="C:cytoplasm"/>
    <property type="evidence" value="ECO:0007669"/>
    <property type="project" value="TreeGrafter"/>
</dbReference>
<comment type="caution">
    <text evidence="2">The sequence shown here is derived from an EMBL/GenBank/DDBJ whole genome shotgun (WGS) entry which is preliminary data.</text>
</comment>
<feature type="domain" description="CARD" evidence="1">
    <location>
        <begin position="15"/>
        <end position="104"/>
    </location>
</feature>
<accession>A0AAD9N5N8</accession>
<dbReference type="SUPFAM" id="SSF52540">
    <property type="entry name" value="P-loop containing nucleoside triphosphate hydrolases"/>
    <property type="match status" value="1"/>
</dbReference>
<evidence type="ECO:0000259" key="1">
    <source>
        <dbReference type="PROSITE" id="PS50209"/>
    </source>
</evidence>
<dbReference type="PANTHER" id="PTHR16155:SF19">
    <property type="entry name" value="DED DOMAIN-CONTAINING PROTEIN"/>
    <property type="match status" value="1"/>
</dbReference>
<dbReference type="Gene3D" id="1.25.40.10">
    <property type="entry name" value="Tetratricopeptide repeat domain"/>
    <property type="match status" value="1"/>
</dbReference>
<name>A0AAD9N5N8_9ANNE</name>
<sequence length="1778" mass="207317">MASASGSSPDSGNELESTARSVIRENYEYLMTELRVNELLDQLYQDHVLEFDDRQRVEHETTDQSKVRRLLDILHYKGVLDVIKFISAVRGTQKHVYDKLVETKIEGTPLRFSVTMKERETLVIFLKMCAKDLTEVKKNSILKVVEVQRRLEREVKTHHLPHDVTNDVIIDVIKLVFPNAKVEEWQQQRKKKKSKVDGESILRGLRWRPEVKPCATDQELAEKITGDILKILTLDEITKVCPQIKFGDKKRIIKARDDFLNCSIAARQHHHQQKNIKDNKIEIPRAFDQEESRTTMYRKGRYLPSPNKHSGDPLERIQIFCDISEGKGAYSEQKFQVFLAQFVAGCLNERSNATLYFGINADGLIVGLSGERSEWQEHMTESISSFFFRDQIDLVSKCIRPLRFVETVTDESNSGNCQYVIEVDIVPAYKICEEDIFFIKKLEECHSEPHGTHFFRISNGDVIELTQKEELAKFIANIPKLSANRKQREEERRNKAGDSGKNLRVNLQHLLCRGEHSLDGDIFPILVTGGMQNSCTVAEMKANFQFMKHLHWNAILDFDDKCSLFSYLEENEEQVFKVLKVEDFDESYEANLRNKDRLSAMLQDLKTSCHRPWIFVNGYNPEELSPHDVFEWKEKRSEGFKEAVRYLKHDIPRGRAVVVFLLFSKEYDVMLEAADELATKFANQWFTIAPSDEVAEDWQTGLLQKRLVKTKKELIERSVIGLPWKHVNEIISNILGSVRETACELPTSNGIFVKLSTKMQNDWSDLEILSARECDNDTVTQEQTDHASKVEEHFYRGGEVDWWNFYYQSHVLERSCFPHLLDTVRGTLEGKMEEADRVECISLYHQPGAGGTTTAKQVLWNLKDKWRCAVIKQITQQTCQQISRFHSYKDGIPKPVLLLFDNADDERVGALRAELDEQAKQVARCLTGNSDRVFCVFLLCIRKTELIEQIGSRYFRLKHELTSSEQHWFRTKYQELKKKYKENPKHLIGFNILKENFNPEFITKTVNDLLREITEPRERKLLKYVSLLNAYDLAFQSLPASAFNAIMEVNQVTIMLNLQRWELHLSQSLKILLYQFEKRRAPGGQRIRIIHNTLCKQIMKILIQEDAEESGDFKSHLYKVCSDFVDSEIFNMTYKDNSVEQLLKVVRDVVKRRARSLKNGKPETKFALIIEDILNESKQNINDAADLLKKIYELSEDVFVGQQLSRLYIHSMNWEKAKDIAMAITDKKPDNSFLWDTYGHAYKEQIKQIYADCMENGTTMNATDACNMMDLTFTAIHIFQKEQEVSETEKNTLINNAGYYQELQVVIIMLDCLSITEGLKDDVLHQVLVNEKQMPKNLSDLFGENRVFQLSQVQTGVNKALARLEDEHLQLRDDMADDYQKNQQRLSTEMLIKHKETLEHYYGEEKDEVPSNLTDEEACKYRRRRIFRLAGNTFCAVFELRRKTDGEERLLAIRTMINRNMKSGYKNIFDEQMLISVNLTLCCINDRYKKEIVLEKMSKLAADLYKARDKRIDYSLEPYIFAVMFNWPCKNDVGRRAIPAQEIPEILRNWRAAYYKKYPRQKEEGRPYRKKETTVFFLGNGEGIASLAFDQELRKEGIKRNSEQFWNLPHVVQRLERWFGVLVRDGSEVKINITQGGNRLSLQIPTSMPIFDRSLWSKTVYYVIGFTWAGPKAFDIRIEHPKVVSRKEETVKSIAKSNSKQNIVHQRDVTHQHTIYHRMAAEFKELASQLALITKFRTKPKKTKEENALCRKEAEIQRRCEHLKEEIRKAYNDLYTDY</sequence>
<protein>
    <recommendedName>
        <fullName evidence="1">CARD domain-containing protein</fullName>
    </recommendedName>
</protein>
<dbReference type="InterPro" id="IPR001315">
    <property type="entry name" value="CARD"/>
</dbReference>
<dbReference type="Pfam" id="PF00619">
    <property type="entry name" value="CARD"/>
    <property type="match status" value="1"/>
</dbReference>
<dbReference type="SUPFAM" id="SSF47986">
    <property type="entry name" value="DEATH domain"/>
    <property type="match status" value="1"/>
</dbReference>
<dbReference type="Proteomes" id="UP001208570">
    <property type="component" value="Unassembled WGS sequence"/>
</dbReference>
<keyword evidence="3" id="KW-1185">Reference proteome</keyword>
<dbReference type="PROSITE" id="PS50209">
    <property type="entry name" value="CARD"/>
    <property type="match status" value="1"/>
</dbReference>
<evidence type="ECO:0000313" key="2">
    <source>
        <dbReference type="EMBL" id="KAK2155244.1"/>
    </source>
</evidence>
<evidence type="ECO:0000313" key="3">
    <source>
        <dbReference type="Proteomes" id="UP001208570"/>
    </source>
</evidence>
<dbReference type="EMBL" id="JAODUP010000245">
    <property type="protein sequence ID" value="KAK2155244.1"/>
    <property type="molecule type" value="Genomic_DNA"/>
</dbReference>
<dbReference type="InterPro" id="IPR027417">
    <property type="entry name" value="P-loop_NTPase"/>
</dbReference>
<reference evidence="2" key="1">
    <citation type="journal article" date="2023" name="Mol. Biol. Evol.">
        <title>Third-Generation Sequencing Reveals the Adaptive Role of the Epigenome in Three Deep-Sea Polychaetes.</title>
        <authorList>
            <person name="Perez M."/>
            <person name="Aroh O."/>
            <person name="Sun Y."/>
            <person name="Lan Y."/>
            <person name="Juniper S.K."/>
            <person name="Young C.R."/>
            <person name="Angers B."/>
            <person name="Qian P.Y."/>
        </authorList>
    </citation>
    <scope>NUCLEOTIDE SEQUENCE</scope>
    <source>
        <strain evidence="2">P08H-3</strain>
    </source>
</reference>